<evidence type="ECO:0000256" key="1">
    <source>
        <dbReference type="SAM" id="MobiDB-lite"/>
    </source>
</evidence>
<organism evidence="2 3">
    <name type="scientific">Oerskovia enterophila</name>
    <dbReference type="NCBI Taxonomy" id="43678"/>
    <lineage>
        <taxon>Bacteria</taxon>
        <taxon>Bacillati</taxon>
        <taxon>Actinomycetota</taxon>
        <taxon>Actinomycetes</taxon>
        <taxon>Micrococcales</taxon>
        <taxon>Cellulomonadaceae</taxon>
        <taxon>Oerskovia</taxon>
    </lineage>
</organism>
<protein>
    <submittedName>
        <fullName evidence="2">Uncharacterized protein</fullName>
    </submittedName>
</protein>
<feature type="compositionally biased region" description="Basic and acidic residues" evidence="1">
    <location>
        <begin position="1"/>
        <end position="10"/>
    </location>
</feature>
<feature type="compositionally biased region" description="Acidic residues" evidence="1">
    <location>
        <begin position="65"/>
        <end position="74"/>
    </location>
</feature>
<dbReference type="RefSeq" id="WP_068707217.1">
    <property type="nucleotide sequence ID" value="NZ_LRIE01000048.1"/>
</dbReference>
<name>A0A163SLE3_9CELL</name>
<comment type="caution">
    <text evidence="2">The sequence shown here is derived from an EMBL/GenBank/DDBJ whole genome shotgun (WGS) entry which is preliminary data.</text>
</comment>
<sequence>MDGLEARQLAEDPDELDEPDVPLDEDVPVEPLDEEPLDDEPLLDESDDLDPAEGVVDALPAPMLDDFEDRESVR</sequence>
<gene>
    <name evidence="2" type="ORF">OJAG_07530</name>
</gene>
<evidence type="ECO:0000313" key="3">
    <source>
        <dbReference type="Proteomes" id="UP000076447"/>
    </source>
</evidence>
<accession>A0A163SLE3</accession>
<dbReference type="PATRIC" id="fig|43678.3.peg.790"/>
<feature type="compositionally biased region" description="Acidic residues" evidence="1">
    <location>
        <begin position="11"/>
        <end position="51"/>
    </location>
</feature>
<dbReference type="Proteomes" id="UP000076447">
    <property type="component" value="Unassembled WGS sequence"/>
</dbReference>
<evidence type="ECO:0000313" key="2">
    <source>
        <dbReference type="EMBL" id="KZM36552.1"/>
    </source>
</evidence>
<proteinExistence type="predicted"/>
<feature type="region of interest" description="Disordered" evidence="1">
    <location>
        <begin position="1"/>
        <end position="74"/>
    </location>
</feature>
<reference evidence="2 3" key="1">
    <citation type="submission" date="2016-01" db="EMBL/GenBank/DDBJ databases">
        <title>Genome sequence of Oerskovia enterophila VJag, an agar and cellulose degrading bacterium.</title>
        <authorList>
            <person name="Poehlein A."/>
            <person name="Jag V."/>
            <person name="Bengelsdorf F."/>
            <person name="Duerre P."/>
            <person name="Daniel R."/>
        </authorList>
    </citation>
    <scope>NUCLEOTIDE SEQUENCE [LARGE SCALE GENOMIC DNA]</scope>
    <source>
        <strain evidence="2 3">VJag</strain>
    </source>
</reference>
<dbReference type="EMBL" id="LRIE01000048">
    <property type="protein sequence ID" value="KZM36552.1"/>
    <property type="molecule type" value="Genomic_DNA"/>
</dbReference>
<dbReference type="AlphaFoldDB" id="A0A163SLE3"/>